<sequence>MRYIGIYVSLHLLYRLLNSPLISPSLYQMLIVQIHGTPTWESNIVARPETVIVDMVDVSVRNHAGGAFGSVRGILRSILWKHVKERGVNMSVRVGGVWGSKMPELMRRCYENLCMWRLPNLVTRLADIICGRGMGEPNMCGCSDLMYRFADLMYRFADLMYRFADLMYRFADLMYRFADLICGEARGGGKRVEQGERVMRICWVLGVGVGTAGCRRFIRILIWD</sequence>
<organism evidence="1 2">
    <name type="scientific">Zopfia rhizophila CBS 207.26</name>
    <dbReference type="NCBI Taxonomy" id="1314779"/>
    <lineage>
        <taxon>Eukaryota</taxon>
        <taxon>Fungi</taxon>
        <taxon>Dikarya</taxon>
        <taxon>Ascomycota</taxon>
        <taxon>Pezizomycotina</taxon>
        <taxon>Dothideomycetes</taxon>
        <taxon>Dothideomycetes incertae sedis</taxon>
        <taxon>Zopfiaceae</taxon>
        <taxon>Zopfia</taxon>
    </lineage>
</organism>
<accession>A0A6A6DGM5</accession>
<evidence type="ECO:0000313" key="1">
    <source>
        <dbReference type="EMBL" id="KAF2177110.1"/>
    </source>
</evidence>
<dbReference type="AlphaFoldDB" id="A0A6A6DGM5"/>
<dbReference type="Proteomes" id="UP000800200">
    <property type="component" value="Unassembled WGS sequence"/>
</dbReference>
<reference evidence="1" key="1">
    <citation type="journal article" date="2020" name="Stud. Mycol.">
        <title>101 Dothideomycetes genomes: a test case for predicting lifestyles and emergence of pathogens.</title>
        <authorList>
            <person name="Haridas S."/>
            <person name="Albert R."/>
            <person name="Binder M."/>
            <person name="Bloem J."/>
            <person name="Labutti K."/>
            <person name="Salamov A."/>
            <person name="Andreopoulos B."/>
            <person name="Baker S."/>
            <person name="Barry K."/>
            <person name="Bills G."/>
            <person name="Bluhm B."/>
            <person name="Cannon C."/>
            <person name="Castanera R."/>
            <person name="Culley D."/>
            <person name="Daum C."/>
            <person name="Ezra D."/>
            <person name="Gonzalez J."/>
            <person name="Henrissat B."/>
            <person name="Kuo A."/>
            <person name="Liang C."/>
            <person name="Lipzen A."/>
            <person name="Lutzoni F."/>
            <person name="Magnuson J."/>
            <person name="Mondo S."/>
            <person name="Nolan M."/>
            <person name="Ohm R."/>
            <person name="Pangilinan J."/>
            <person name="Park H.-J."/>
            <person name="Ramirez L."/>
            <person name="Alfaro M."/>
            <person name="Sun H."/>
            <person name="Tritt A."/>
            <person name="Yoshinaga Y."/>
            <person name="Zwiers L.-H."/>
            <person name="Turgeon B."/>
            <person name="Goodwin S."/>
            <person name="Spatafora J."/>
            <person name="Crous P."/>
            <person name="Grigoriev I."/>
        </authorList>
    </citation>
    <scope>NUCLEOTIDE SEQUENCE</scope>
    <source>
        <strain evidence="1">CBS 207.26</strain>
    </source>
</reference>
<keyword evidence="2" id="KW-1185">Reference proteome</keyword>
<evidence type="ECO:0000313" key="2">
    <source>
        <dbReference type="Proteomes" id="UP000800200"/>
    </source>
</evidence>
<gene>
    <name evidence="1" type="ORF">K469DRAFT_381552</name>
</gene>
<proteinExistence type="predicted"/>
<dbReference type="EMBL" id="ML994695">
    <property type="protein sequence ID" value="KAF2177110.1"/>
    <property type="molecule type" value="Genomic_DNA"/>
</dbReference>
<name>A0A6A6DGM5_9PEZI</name>
<protein>
    <submittedName>
        <fullName evidence="1">Uncharacterized protein</fullName>
    </submittedName>
</protein>